<feature type="domain" description="PII-uridylyltransferase/Glutamine-synthetase adenylyltransferase" evidence="8">
    <location>
        <begin position="360"/>
        <end position="482"/>
    </location>
</feature>
<dbReference type="InterPro" id="IPR013546">
    <property type="entry name" value="PII_UdlTrfase/GS_AdlTrfase"/>
</dbReference>
<gene>
    <name evidence="9" type="ORF">PROPJV5_1651</name>
</gene>
<dbReference type="Pfam" id="PF03710">
    <property type="entry name" value="GlnE"/>
    <property type="match status" value="2"/>
</dbReference>
<dbReference type="SUPFAM" id="SSF81593">
    <property type="entry name" value="Nucleotidyltransferase substrate binding subunit/domain"/>
    <property type="match status" value="2"/>
</dbReference>
<dbReference type="GO" id="GO:0016874">
    <property type="term" value="F:ligase activity"/>
    <property type="evidence" value="ECO:0007669"/>
    <property type="project" value="UniProtKB-KW"/>
</dbReference>
<dbReference type="InterPro" id="IPR023057">
    <property type="entry name" value="GlnE"/>
</dbReference>
<accession>A0A375I5B8</accession>
<evidence type="ECO:0000313" key="10">
    <source>
        <dbReference type="Proteomes" id="UP000265962"/>
    </source>
</evidence>
<dbReference type="PANTHER" id="PTHR30621">
    <property type="entry name" value="GLUTAMINE SYNTHETASE ADENYLYLTRANSFERASE"/>
    <property type="match status" value="1"/>
</dbReference>
<name>A0A375I5B8_9ACTN</name>
<dbReference type="InterPro" id="IPR005190">
    <property type="entry name" value="GlnE_rpt_dom"/>
</dbReference>
<organism evidence="9 10">
    <name type="scientific">Propionibacterium ruminifibrarum</name>
    <dbReference type="NCBI Taxonomy" id="1962131"/>
    <lineage>
        <taxon>Bacteria</taxon>
        <taxon>Bacillati</taxon>
        <taxon>Actinomycetota</taxon>
        <taxon>Actinomycetes</taxon>
        <taxon>Propionibacteriales</taxon>
        <taxon>Propionibacteriaceae</taxon>
        <taxon>Propionibacterium</taxon>
    </lineage>
</organism>
<sequence length="988" mass="108454">MAARRTTLAGILARRGFTGAAHAAEVLESLPVDPAGLIDELAATADPDLALTAFAELLDKDPELINEVMGDGDWRRRLVTVIGFSQALGRHLGAHPQDVRVLADEPQRWTAARIRADLLTAIGLGELVDARPDELAWAVATEPDAADRLRLANKRHLLRIAGRDLSADDPPEIVSSVASELADLADAIMGCALAIARGQVTEQAKARLGVIALGKCGAQELNYLSDIDVLFVAEPADESVPSSEATAVGNLIAAAMTRICSAHSASGTIWQVDAALRPEGKKGPLTRTLSGHRAYYERWARNWEFQAMLKARPMAGHPELTAGFCRIVEPLVWQAGGRDDFMSEAQAMRRRVVDLIPAKDTETEIKLGAGGLRDIEFSVQLLQLVHGRVDERLRLRGTLPALRALAQHGYIGRGDASELDRAYRFERVVEHRIQLFNLRRSHLMPLCDDDRRRIARSLGMHEGEELWHAWRSTARDVEHRQRRIFYSPLLEAVSQLSDEELRLSPQAAQDRLKALGFADPRSALAHIEALTKGASRTAEIQRQLMPAMLGWFAEGPNPDLGLLSFRQLSEAMGGTSWYMRALRDEGQMAESLATILSSSRYVIKMIGYVPGAVQMLADSSQLAPRSRESLSETMSAAARRHDDTEEAIEALRTIRCRELTRLALGDALGLVTTQNVGAGLSSVMAATIEVALAIIGREQIDPVPPIGVVAMGRWGGAELSYGSDADAMFIVPDGTSSEQLAVATRVVARLRALLNAPGRGPALRVDADLRPEGKEGPMVRTLSGYLTYYERWSSTWEHQALVRADYGAGDRGLVDALLDGIAPLRYPPGGLRAEQVTEIRRLKGRMERERIRRGTDPHRNLKLGPGGLSDVEWTVQLLQMQHAGDLEQLRTPTTMTALAALRETGLVGEHDAQVLGRAWRLASALRDHTMLVSGRSSDLLPSDPRDLAAIALQMRRDMKNASELIEDWERTSRRASNVVDRIFWERDA</sequence>
<dbReference type="EC" id="2.7.7.42" evidence="9"/>
<feature type="domain" description="PII-uridylyltransferase/Glutamine-synthetase adenylyltransferase" evidence="8">
    <location>
        <begin position="842"/>
        <end position="981"/>
    </location>
</feature>
<feature type="domain" description="Glutamate-ammonia ligase adenylyltransferase repeated" evidence="7">
    <location>
        <begin position="590"/>
        <end position="813"/>
    </location>
</feature>
<keyword evidence="3" id="KW-0547">Nucleotide-binding</keyword>
<dbReference type="Pfam" id="PF08335">
    <property type="entry name" value="GlnD_UR_UTase"/>
    <property type="match status" value="2"/>
</dbReference>
<dbReference type="GO" id="GO:0000820">
    <property type="term" value="P:regulation of glutamine family amino acid metabolic process"/>
    <property type="evidence" value="ECO:0007669"/>
    <property type="project" value="TreeGrafter"/>
</dbReference>
<evidence type="ECO:0000256" key="1">
    <source>
        <dbReference type="ARBA" id="ARBA00022679"/>
    </source>
</evidence>
<dbReference type="RefSeq" id="WP_119715810.1">
    <property type="nucleotide sequence ID" value="NZ_OMOH01000005.1"/>
</dbReference>
<dbReference type="InterPro" id="IPR043519">
    <property type="entry name" value="NT_sf"/>
</dbReference>
<dbReference type="EMBL" id="OMOH01000005">
    <property type="protein sequence ID" value="SPF68669.1"/>
    <property type="molecule type" value="Genomic_DNA"/>
</dbReference>
<dbReference type="PANTHER" id="PTHR30621:SF0">
    <property type="entry name" value="BIFUNCTIONAL GLUTAMINE SYNTHETASE ADENYLYLTRANSFERASE_ADENYLYL-REMOVING ENZYME"/>
    <property type="match status" value="1"/>
</dbReference>
<keyword evidence="1 9" id="KW-0808">Transferase</keyword>
<dbReference type="AlphaFoldDB" id="A0A375I5B8"/>
<evidence type="ECO:0000256" key="4">
    <source>
        <dbReference type="ARBA" id="ARBA00022840"/>
    </source>
</evidence>
<dbReference type="NCBIfam" id="NF010707">
    <property type="entry name" value="PRK14109.1"/>
    <property type="match status" value="1"/>
</dbReference>
<keyword evidence="4" id="KW-0067">ATP-binding</keyword>
<dbReference type="GO" id="GO:0008882">
    <property type="term" value="F:[glutamate-ammonia-ligase] adenylyltransferase activity"/>
    <property type="evidence" value="ECO:0007669"/>
    <property type="project" value="UniProtKB-EC"/>
</dbReference>
<dbReference type="CDD" id="cd05401">
    <property type="entry name" value="NT_GlnE_GlnD_like"/>
    <property type="match status" value="2"/>
</dbReference>
<keyword evidence="9" id="KW-0436">Ligase</keyword>
<protein>
    <submittedName>
        <fullName evidence="9">[glutamate-ammonia-ligase] adenylyltransferase</fullName>
        <ecNumber evidence="9">2.7.7.42</ecNumber>
    </submittedName>
</protein>
<proteinExistence type="predicted"/>
<reference evidence="10" key="1">
    <citation type="submission" date="2018-02" db="EMBL/GenBank/DDBJ databases">
        <authorList>
            <person name="Hornung B."/>
        </authorList>
    </citation>
    <scope>NUCLEOTIDE SEQUENCE [LARGE SCALE GENOMIC DNA]</scope>
</reference>
<dbReference type="Gene3D" id="3.30.460.10">
    <property type="entry name" value="Beta Polymerase, domain 2"/>
    <property type="match status" value="2"/>
</dbReference>
<dbReference type="Gene3D" id="1.20.120.330">
    <property type="entry name" value="Nucleotidyltransferases domain 2"/>
    <property type="match status" value="2"/>
</dbReference>
<keyword evidence="2 9" id="KW-0548">Nucleotidyltransferase</keyword>
<evidence type="ECO:0000256" key="6">
    <source>
        <dbReference type="ARBA" id="ARBA00023268"/>
    </source>
</evidence>
<evidence type="ECO:0000313" key="9">
    <source>
        <dbReference type="EMBL" id="SPF68669.1"/>
    </source>
</evidence>
<keyword evidence="10" id="KW-1185">Reference proteome</keyword>
<keyword evidence="6" id="KW-0511">Multifunctional enzyme</keyword>
<dbReference type="OrthoDB" id="9759366at2"/>
<dbReference type="Proteomes" id="UP000265962">
    <property type="component" value="Unassembled WGS sequence"/>
</dbReference>
<evidence type="ECO:0000259" key="7">
    <source>
        <dbReference type="Pfam" id="PF03710"/>
    </source>
</evidence>
<dbReference type="SUPFAM" id="SSF81301">
    <property type="entry name" value="Nucleotidyltransferase"/>
    <property type="match status" value="2"/>
</dbReference>
<evidence type="ECO:0000256" key="5">
    <source>
        <dbReference type="ARBA" id="ARBA00022842"/>
    </source>
</evidence>
<evidence type="ECO:0000259" key="8">
    <source>
        <dbReference type="Pfam" id="PF08335"/>
    </source>
</evidence>
<feature type="domain" description="Glutamate-ammonia ligase adenylyltransferase repeated" evidence="7">
    <location>
        <begin position="77"/>
        <end position="324"/>
    </location>
</feature>
<evidence type="ECO:0000256" key="3">
    <source>
        <dbReference type="ARBA" id="ARBA00022741"/>
    </source>
</evidence>
<dbReference type="GO" id="GO:0005524">
    <property type="term" value="F:ATP binding"/>
    <property type="evidence" value="ECO:0007669"/>
    <property type="project" value="UniProtKB-KW"/>
</dbReference>
<dbReference type="GO" id="GO:0005829">
    <property type="term" value="C:cytosol"/>
    <property type="evidence" value="ECO:0007669"/>
    <property type="project" value="TreeGrafter"/>
</dbReference>
<evidence type="ECO:0000256" key="2">
    <source>
        <dbReference type="ARBA" id="ARBA00022695"/>
    </source>
</evidence>
<keyword evidence="5" id="KW-0460">Magnesium</keyword>